<name>A0ACB9MJX7_BAUVA</name>
<sequence length="209" mass="23973">MLSIWNPAAKEIKQIEVPKDQIHESVRPVVGFGFSANLNDYKIVMIHLRDQNRIFSLRRGMRGETRVGTLDFDVFNGERAVCADGMLFWSAYTWNLCHCLVSFDIDNEVFSKIELPASIGNKNDVQLTLYKYSIAVLHHSFCPLVVDVWVMDKKSATGESSTWIKLLTVRPGSPLYRLTVWRGSTFSMVQFLYREYHTCRELSANSPLT</sequence>
<dbReference type="Proteomes" id="UP000828941">
    <property type="component" value="Chromosome 9"/>
</dbReference>
<proteinExistence type="predicted"/>
<organism evidence="1 2">
    <name type="scientific">Bauhinia variegata</name>
    <name type="common">Purple orchid tree</name>
    <name type="synonym">Phanera variegata</name>
    <dbReference type="NCBI Taxonomy" id="167791"/>
    <lineage>
        <taxon>Eukaryota</taxon>
        <taxon>Viridiplantae</taxon>
        <taxon>Streptophyta</taxon>
        <taxon>Embryophyta</taxon>
        <taxon>Tracheophyta</taxon>
        <taxon>Spermatophyta</taxon>
        <taxon>Magnoliopsida</taxon>
        <taxon>eudicotyledons</taxon>
        <taxon>Gunneridae</taxon>
        <taxon>Pentapetalae</taxon>
        <taxon>rosids</taxon>
        <taxon>fabids</taxon>
        <taxon>Fabales</taxon>
        <taxon>Fabaceae</taxon>
        <taxon>Cercidoideae</taxon>
        <taxon>Cercideae</taxon>
        <taxon>Bauhiniinae</taxon>
        <taxon>Bauhinia</taxon>
    </lineage>
</organism>
<keyword evidence="2" id="KW-1185">Reference proteome</keyword>
<comment type="caution">
    <text evidence="1">The sequence shown here is derived from an EMBL/GenBank/DDBJ whole genome shotgun (WGS) entry which is preliminary data.</text>
</comment>
<evidence type="ECO:0000313" key="1">
    <source>
        <dbReference type="EMBL" id="KAI4323794.1"/>
    </source>
</evidence>
<gene>
    <name evidence="1" type="ORF">L6164_023372</name>
</gene>
<evidence type="ECO:0000313" key="2">
    <source>
        <dbReference type="Proteomes" id="UP000828941"/>
    </source>
</evidence>
<reference evidence="1 2" key="1">
    <citation type="journal article" date="2022" name="DNA Res.">
        <title>Chromosomal-level genome assembly of the orchid tree Bauhinia variegata (Leguminosae; Cercidoideae) supports the allotetraploid origin hypothesis of Bauhinia.</title>
        <authorList>
            <person name="Zhong Y."/>
            <person name="Chen Y."/>
            <person name="Zheng D."/>
            <person name="Pang J."/>
            <person name="Liu Y."/>
            <person name="Luo S."/>
            <person name="Meng S."/>
            <person name="Qian L."/>
            <person name="Wei D."/>
            <person name="Dai S."/>
            <person name="Zhou R."/>
        </authorList>
    </citation>
    <scope>NUCLEOTIDE SEQUENCE [LARGE SCALE GENOMIC DNA]</scope>
    <source>
        <strain evidence="1">BV-YZ2020</strain>
    </source>
</reference>
<accession>A0ACB9MJX7</accession>
<dbReference type="EMBL" id="CM039434">
    <property type="protein sequence ID" value="KAI4323794.1"/>
    <property type="molecule type" value="Genomic_DNA"/>
</dbReference>
<protein>
    <submittedName>
        <fullName evidence="1">Uncharacterized protein</fullName>
    </submittedName>
</protein>